<sequence length="132" mass="14465">MSLHTRYVLSLIIICVLVITPKSQATLQLLGNCLSTIGDIPGCAEEVITSILTIQIRIGPQCCRAVLDVEDNCWGQVFPLITSTFPLSIRRYCTRPRFHQLNGQLSAEYSAFSPAPTPEIEDAPPMSNGMDA</sequence>
<evidence type="ECO:0000313" key="3">
    <source>
        <dbReference type="Proteomes" id="UP000077755"/>
    </source>
</evidence>
<evidence type="ECO:0000313" key="2">
    <source>
        <dbReference type="EMBL" id="WOH04928.1"/>
    </source>
</evidence>
<dbReference type="Gramene" id="KZM90779">
    <property type="protein sequence ID" value="KZM90779"/>
    <property type="gene ID" value="DCAR_021856"/>
</dbReference>
<protein>
    <submittedName>
        <fullName evidence="2">Uncharacterized protein</fullName>
    </submittedName>
</protein>
<dbReference type="PANTHER" id="PTHR31181:SF67">
    <property type="entry name" value="PROLAMIN-LIKE PROTEIN (DUF1278)"/>
    <property type="match status" value="1"/>
</dbReference>
<accession>A0A161YDH3</accession>
<dbReference type="EMBL" id="CP093348">
    <property type="protein sequence ID" value="WOH04928.1"/>
    <property type="molecule type" value="Genomic_DNA"/>
</dbReference>
<evidence type="ECO:0000256" key="1">
    <source>
        <dbReference type="ARBA" id="ARBA00022729"/>
    </source>
</evidence>
<dbReference type="AlphaFoldDB" id="A0A161YDH3"/>
<keyword evidence="1" id="KW-0732">Signal</keyword>
<dbReference type="InterPro" id="IPR008502">
    <property type="entry name" value="Prolamin-like"/>
</dbReference>
<dbReference type="GO" id="GO:0005576">
    <property type="term" value="C:extracellular region"/>
    <property type="evidence" value="ECO:0007669"/>
    <property type="project" value="TreeGrafter"/>
</dbReference>
<reference evidence="2" key="1">
    <citation type="journal article" date="2016" name="Nat. Genet.">
        <title>A high-quality carrot genome assembly provides new insights into carotenoid accumulation and asterid genome evolution.</title>
        <authorList>
            <person name="Iorizzo M."/>
            <person name="Ellison S."/>
            <person name="Senalik D."/>
            <person name="Zeng P."/>
            <person name="Satapoomin P."/>
            <person name="Huang J."/>
            <person name="Bowman M."/>
            <person name="Iovene M."/>
            <person name="Sanseverino W."/>
            <person name="Cavagnaro P."/>
            <person name="Yildiz M."/>
            <person name="Macko-Podgorni A."/>
            <person name="Moranska E."/>
            <person name="Grzebelus E."/>
            <person name="Grzebelus D."/>
            <person name="Ashrafi H."/>
            <person name="Zheng Z."/>
            <person name="Cheng S."/>
            <person name="Spooner D."/>
            <person name="Van Deynze A."/>
            <person name="Simon P."/>
        </authorList>
    </citation>
    <scope>NUCLEOTIDE SEQUENCE</scope>
    <source>
        <tissue evidence="2">Leaf</tissue>
    </source>
</reference>
<dbReference type="GO" id="GO:0031982">
    <property type="term" value="C:vesicle"/>
    <property type="evidence" value="ECO:0007669"/>
    <property type="project" value="TreeGrafter"/>
</dbReference>
<dbReference type="GO" id="GO:0080155">
    <property type="term" value="P:regulation of double fertilization forming a zygote and endosperm"/>
    <property type="evidence" value="ECO:0007669"/>
    <property type="project" value="TreeGrafter"/>
</dbReference>
<dbReference type="GO" id="GO:2000008">
    <property type="term" value="P:regulation of protein localization to cell surface"/>
    <property type="evidence" value="ECO:0007669"/>
    <property type="project" value="TreeGrafter"/>
</dbReference>
<dbReference type="GO" id="GO:0009567">
    <property type="term" value="P:double fertilization forming a zygote and endosperm"/>
    <property type="evidence" value="ECO:0007669"/>
    <property type="project" value="TreeGrafter"/>
</dbReference>
<organism evidence="2 3">
    <name type="scientific">Daucus carota subsp. sativus</name>
    <name type="common">Carrot</name>
    <dbReference type="NCBI Taxonomy" id="79200"/>
    <lineage>
        <taxon>Eukaryota</taxon>
        <taxon>Viridiplantae</taxon>
        <taxon>Streptophyta</taxon>
        <taxon>Embryophyta</taxon>
        <taxon>Tracheophyta</taxon>
        <taxon>Spermatophyta</taxon>
        <taxon>Magnoliopsida</taxon>
        <taxon>eudicotyledons</taxon>
        <taxon>Gunneridae</taxon>
        <taxon>Pentapetalae</taxon>
        <taxon>asterids</taxon>
        <taxon>campanulids</taxon>
        <taxon>Apiales</taxon>
        <taxon>Apiaceae</taxon>
        <taxon>Apioideae</taxon>
        <taxon>Scandiceae</taxon>
        <taxon>Daucinae</taxon>
        <taxon>Daucus</taxon>
        <taxon>Daucus sect. Daucus</taxon>
    </lineage>
</organism>
<dbReference type="Proteomes" id="UP000077755">
    <property type="component" value="Chromosome 6"/>
</dbReference>
<keyword evidence="3" id="KW-1185">Reference proteome</keyword>
<reference evidence="2" key="2">
    <citation type="submission" date="2022-03" db="EMBL/GenBank/DDBJ databases">
        <title>Draft title - Genomic analysis of global carrot germplasm unveils the trajectory of domestication and the origin of high carotenoid orange carrot.</title>
        <authorList>
            <person name="Iorizzo M."/>
            <person name="Ellison S."/>
            <person name="Senalik D."/>
            <person name="Macko-Podgorni A."/>
            <person name="Grzebelus D."/>
            <person name="Bostan H."/>
            <person name="Rolling W."/>
            <person name="Curaba J."/>
            <person name="Simon P."/>
        </authorList>
    </citation>
    <scope>NUCLEOTIDE SEQUENCE</scope>
    <source>
        <tissue evidence="2">Leaf</tissue>
    </source>
</reference>
<dbReference type="PANTHER" id="PTHR31181">
    <property type="entry name" value="EGG CELL-SECRETED PROTEIN 1.4"/>
    <property type="match status" value="1"/>
</dbReference>
<proteinExistence type="predicted"/>
<gene>
    <name evidence="2" type="ORF">DCAR_0624340</name>
</gene>
<name>A0A161YDH3_DAUCS</name>
<dbReference type="Pfam" id="PF05617">
    <property type="entry name" value="Prolamin_like"/>
    <property type="match status" value="1"/>
</dbReference>